<comment type="caution">
    <text evidence="1">The sequence shown here is derived from an EMBL/GenBank/DDBJ whole genome shotgun (WGS) entry which is preliminary data.</text>
</comment>
<name>A0ABY2NP45_9LEPT</name>
<dbReference type="EMBL" id="RQHF01000025">
    <property type="protein sequence ID" value="TGM56891.1"/>
    <property type="molecule type" value="Genomic_DNA"/>
</dbReference>
<evidence type="ECO:0000313" key="1">
    <source>
        <dbReference type="EMBL" id="TGM56891.1"/>
    </source>
</evidence>
<keyword evidence="2" id="KW-1185">Reference proteome</keyword>
<accession>A0ABY2NP45</accession>
<reference evidence="2" key="1">
    <citation type="journal article" date="2019" name="PLoS Negl. Trop. Dis.">
        <title>Revisiting the worldwide diversity of Leptospira species in the environment.</title>
        <authorList>
            <person name="Vincent A.T."/>
            <person name="Schiettekatte O."/>
            <person name="Bourhy P."/>
            <person name="Veyrier F.J."/>
            <person name="Picardeau M."/>
        </authorList>
    </citation>
    <scope>NUCLEOTIDE SEQUENCE [LARGE SCALE GENOMIC DNA]</scope>
    <source>
        <strain evidence="2">201601955</strain>
    </source>
</reference>
<dbReference type="Proteomes" id="UP000298112">
    <property type="component" value="Unassembled WGS sequence"/>
</dbReference>
<evidence type="ECO:0000313" key="2">
    <source>
        <dbReference type="Proteomes" id="UP000298112"/>
    </source>
</evidence>
<protein>
    <submittedName>
        <fullName evidence="1">Uncharacterized protein</fullName>
    </submittedName>
</protein>
<sequence length="192" mass="21287">MKAILLVSLFYSNISCYSFERYIYNRSKDFADIPVIGVEEKVYGFSAWVWCFGGGVQYARDGNGVGFRSGVIGSYKTGGRGSSIYVSTYENSNLMLNQGNSFIVLNSNSHLPKQDDKRSSKKAFAKFNTNVIFPLGATKSSSGEIIGKWCDSPISVEMSFGVYYGIRFGVNFSEFIDFVFGTVQVDVLDDDV</sequence>
<gene>
    <name evidence="1" type="ORF">EHQ95_09680</name>
</gene>
<dbReference type="RefSeq" id="WP_210413194.1">
    <property type="nucleotide sequence ID" value="NZ_RQHF01000025.1"/>
</dbReference>
<proteinExistence type="predicted"/>
<organism evidence="1 2">
    <name type="scientific">Leptospira vanthielii</name>
    <dbReference type="NCBI Taxonomy" id="293085"/>
    <lineage>
        <taxon>Bacteria</taxon>
        <taxon>Pseudomonadati</taxon>
        <taxon>Spirochaetota</taxon>
        <taxon>Spirochaetia</taxon>
        <taxon>Leptospirales</taxon>
        <taxon>Leptospiraceae</taxon>
        <taxon>Leptospira</taxon>
    </lineage>
</organism>